<accession>A0A368GSM2</accession>
<protein>
    <submittedName>
        <fullName evidence="1">Uncharacterized protein</fullName>
    </submittedName>
</protein>
<feature type="non-terminal residue" evidence="1">
    <location>
        <position position="1"/>
    </location>
</feature>
<sequence>ASIVVTISPFVVYPTPFAVKLPLHEAEKLTGQNLVEYVRRHQNLFEVEESKEADERMKYLLDPKYLISPDDKDRKEDDDDVEPPEEILLGCLSCISHDRQIVRTIQRKDKGFSYITVN</sequence>
<evidence type="ECO:0000313" key="1">
    <source>
        <dbReference type="EMBL" id="RCN47324.1"/>
    </source>
</evidence>
<evidence type="ECO:0000313" key="2">
    <source>
        <dbReference type="Proteomes" id="UP000252519"/>
    </source>
</evidence>
<reference evidence="1 2" key="1">
    <citation type="submission" date="2014-10" db="EMBL/GenBank/DDBJ databases">
        <title>Draft genome of the hookworm Ancylostoma caninum.</title>
        <authorList>
            <person name="Mitreva M."/>
        </authorList>
    </citation>
    <scope>NUCLEOTIDE SEQUENCE [LARGE SCALE GENOMIC DNA]</scope>
    <source>
        <strain evidence="1 2">Baltimore</strain>
    </source>
</reference>
<dbReference type="STRING" id="29170.A0A368GSM2"/>
<proteinExistence type="predicted"/>
<keyword evidence="2" id="KW-1185">Reference proteome</keyword>
<dbReference type="Proteomes" id="UP000252519">
    <property type="component" value="Unassembled WGS sequence"/>
</dbReference>
<organism evidence="1 2">
    <name type="scientific">Ancylostoma caninum</name>
    <name type="common">Dog hookworm</name>
    <dbReference type="NCBI Taxonomy" id="29170"/>
    <lineage>
        <taxon>Eukaryota</taxon>
        <taxon>Metazoa</taxon>
        <taxon>Ecdysozoa</taxon>
        <taxon>Nematoda</taxon>
        <taxon>Chromadorea</taxon>
        <taxon>Rhabditida</taxon>
        <taxon>Rhabditina</taxon>
        <taxon>Rhabditomorpha</taxon>
        <taxon>Strongyloidea</taxon>
        <taxon>Ancylostomatidae</taxon>
        <taxon>Ancylostomatinae</taxon>
        <taxon>Ancylostoma</taxon>
    </lineage>
</organism>
<name>A0A368GSM2_ANCCA</name>
<dbReference type="OrthoDB" id="5897830at2759"/>
<comment type="caution">
    <text evidence="1">The sequence shown here is derived from an EMBL/GenBank/DDBJ whole genome shotgun (WGS) entry which is preliminary data.</text>
</comment>
<dbReference type="EMBL" id="JOJR01000064">
    <property type="protein sequence ID" value="RCN47324.1"/>
    <property type="molecule type" value="Genomic_DNA"/>
</dbReference>
<gene>
    <name evidence="1" type="ORF">ANCCAN_06612</name>
</gene>
<dbReference type="AlphaFoldDB" id="A0A368GSM2"/>